<dbReference type="InterPro" id="IPR003663">
    <property type="entry name" value="Sugar/inositol_transpt"/>
</dbReference>
<comment type="subcellular location">
    <subcellularLocation>
        <location evidence="1">Membrane</location>
        <topology evidence="1">Multi-pass membrane protein</topology>
    </subcellularLocation>
</comment>
<feature type="transmembrane region" description="Helical" evidence="7">
    <location>
        <begin position="474"/>
        <end position="493"/>
    </location>
</feature>
<dbReference type="PROSITE" id="PS00216">
    <property type="entry name" value="SUGAR_TRANSPORT_1"/>
    <property type="match status" value="1"/>
</dbReference>
<feature type="transmembrane region" description="Helical" evidence="7">
    <location>
        <begin position="499"/>
        <end position="517"/>
    </location>
</feature>
<keyword evidence="6 7" id="KW-0472">Membrane</keyword>
<dbReference type="GO" id="GO:0015791">
    <property type="term" value="P:polyol transmembrane transport"/>
    <property type="evidence" value="ECO:0007669"/>
    <property type="project" value="UniProtKB-ARBA"/>
</dbReference>
<dbReference type="InterPro" id="IPR036259">
    <property type="entry name" value="MFS_trans_sf"/>
</dbReference>
<gene>
    <name evidence="9" type="ORF">DERYTH_LOCUS290</name>
</gene>
<dbReference type="PANTHER" id="PTHR48020:SF12">
    <property type="entry name" value="PROTON MYO-INOSITOL COTRANSPORTER"/>
    <property type="match status" value="1"/>
</dbReference>
<feature type="transmembrane region" description="Helical" evidence="7">
    <location>
        <begin position="349"/>
        <end position="376"/>
    </location>
</feature>
<reference evidence="9" key="1">
    <citation type="submission" date="2021-06" db="EMBL/GenBank/DDBJ databases">
        <authorList>
            <person name="Kallberg Y."/>
            <person name="Tangrot J."/>
            <person name="Rosling A."/>
        </authorList>
    </citation>
    <scope>NUCLEOTIDE SEQUENCE</scope>
    <source>
        <strain evidence="9">MA453B</strain>
    </source>
</reference>
<dbReference type="GO" id="GO:0016020">
    <property type="term" value="C:membrane"/>
    <property type="evidence" value="ECO:0007669"/>
    <property type="project" value="UniProtKB-SubCell"/>
</dbReference>
<dbReference type="SUPFAM" id="SSF103473">
    <property type="entry name" value="MFS general substrate transporter"/>
    <property type="match status" value="1"/>
</dbReference>
<dbReference type="Proteomes" id="UP000789405">
    <property type="component" value="Unassembled WGS sequence"/>
</dbReference>
<keyword evidence="3" id="KW-0813">Transport</keyword>
<protein>
    <submittedName>
        <fullName evidence="9">7246_t:CDS:1</fullName>
    </submittedName>
</protein>
<evidence type="ECO:0000256" key="1">
    <source>
        <dbReference type="ARBA" id="ARBA00004141"/>
    </source>
</evidence>
<organism evidence="9 10">
    <name type="scientific">Dentiscutata erythropus</name>
    <dbReference type="NCBI Taxonomy" id="1348616"/>
    <lineage>
        <taxon>Eukaryota</taxon>
        <taxon>Fungi</taxon>
        <taxon>Fungi incertae sedis</taxon>
        <taxon>Mucoromycota</taxon>
        <taxon>Glomeromycotina</taxon>
        <taxon>Glomeromycetes</taxon>
        <taxon>Diversisporales</taxon>
        <taxon>Gigasporaceae</taxon>
        <taxon>Dentiscutata</taxon>
    </lineage>
</organism>
<dbReference type="Gene3D" id="1.20.1250.20">
    <property type="entry name" value="MFS general substrate transporter like domains"/>
    <property type="match status" value="2"/>
</dbReference>
<feature type="transmembrane region" description="Helical" evidence="7">
    <location>
        <begin position="282"/>
        <end position="304"/>
    </location>
</feature>
<evidence type="ECO:0000313" key="10">
    <source>
        <dbReference type="Proteomes" id="UP000789405"/>
    </source>
</evidence>
<dbReference type="InterPro" id="IPR005828">
    <property type="entry name" value="MFS_sugar_transport-like"/>
</dbReference>
<accession>A0A9N8VDN5</accession>
<dbReference type="AlphaFoldDB" id="A0A9N8VDN5"/>
<dbReference type="InterPro" id="IPR050814">
    <property type="entry name" value="Myo-inositol_Transporter"/>
</dbReference>
<dbReference type="PRINTS" id="PR00171">
    <property type="entry name" value="SUGRTRNSPORT"/>
</dbReference>
<keyword evidence="10" id="KW-1185">Reference proteome</keyword>
<evidence type="ECO:0000256" key="6">
    <source>
        <dbReference type="ARBA" id="ARBA00023136"/>
    </source>
</evidence>
<feature type="domain" description="Major facilitator superfamily (MFS) profile" evidence="8">
    <location>
        <begin position="45"/>
        <end position="521"/>
    </location>
</feature>
<dbReference type="GO" id="GO:0022857">
    <property type="term" value="F:transmembrane transporter activity"/>
    <property type="evidence" value="ECO:0007669"/>
    <property type="project" value="InterPro"/>
</dbReference>
<feature type="transmembrane region" description="Helical" evidence="7">
    <location>
        <begin position="170"/>
        <end position="191"/>
    </location>
</feature>
<sequence length="533" mass="58924">MPLSSKGLLKFNEYNDFRSGKGSIRERQYLEDSTDPTLREVEIRTKVTPFLYFAVLVASLSIIGNSLLMLGQDYNLTEFRQTSIVGASTFGGTIGALGAGWLADFSGRKSAIYLASFLFILGSLLMAFSSTFPVLLISRLINGFAIGIGNMIASLYICEISPKFHRGELASYNILLNNFAIFIAVLVGLIFESNGGGWRWMVAVASIPPLLQLFGLLFIPETPRFLVKQGNFEEAKKVLSKIYPNSPHEFLEKEIEVIRSVVAQDSKGSYINLLRYPNLKPFLIVTGIITLQEFCGFDTFTYFSTVILSMAGYNSVNDVLKLSLVVYAGYSLMTALSLYLVDKVGRRKLLLFTLIATILGLFLLGIAFIFITGFSIKLDTCSDYGDNCNGCLFDGRCSFSKQNGGTCVVKVNSIQPNNVYDSCPDNHRRYFVLASLTFALMAYALGLGNIPCLLQSELLPLSIRGRGVGVSSAANWAATFLVGILFLPLAGIITVPGTFWMFAMFTILTWWFVYLFIPETAGRSLEEIQKMFT</sequence>
<keyword evidence="4 7" id="KW-0812">Transmembrane</keyword>
<evidence type="ECO:0000256" key="3">
    <source>
        <dbReference type="ARBA" id="ARBA00022448"/>
    </source>
</evidence>
<feature type="transmembrane region" description="Helical" evidence="7">
    <location>
        <begin position="50"/>
        <end position="71"/>
    </location>
</feature>
<dbReference type="GO" id="GO:0015798">
    <property type="term" value="P:myo-inositol transport"/>
    <property type="evidence" value="ECO:0007669"/>
    <property type="project" value="UniProtKB-ARBA"/>
</dbReference>
<feature type="transmembrane region" description="Helical" evidence="7">
    <location>
        <begin position="197"/>
        <end position="219"/>
    </location>
</feature>
<dbReference type="PROSITE" id="PS50850">
    <property type="entry name" value="MFS"/>
    <property type="match status" value="1"/>
</dbReference>
<feature type="transmembrane region" description="Helical" evidence="7">
    <location>
        <begin position="110"/>
        <end position="128"/>
    </location>
</feature>
<dbReference type="PANTHER" id="PTHR48020">
    <property type="entry name" value="PROTON MYO-INOSITOL COTRANSPORTER"/>
    <property type="match status" value="1"/>
</dbReference>
<dbReference type="PROSITE" id="PS00217">
    <property type="entry name" value="SUGAR_TRANSPORT_2"/>
    <property type="match status" value="1"/>
</dbReference>
<feature type="transmembrane region" description="Helical" evidence="7">
    <location>
        <begin position="430"/>
        <end position="454"/>
    </location>
</feature>
<keyword evidence="5 7" id="KW-1133">Transmembrane helix</keyword>
<dbReference type="EMBL" id="CAJVPY010000059">
    <property type="protein sequence ID" value="CAG8447194.1"/>
    <property type="molecule type" value="Genomic_DNA"/>
</dbReference>
<evidence type="ECO:0000256" key="7">
    <source>
        <dbReference type="SAM" id="Phobius"/>
    </source>
</evidence>
<dbReference type="Pfam" id="PF00083">
    <property type="entry name" value="Sugar_tr"/>
    <property type="match status" value="2"/>
</dbReference>
<comment type="similarity">
    <text evidence="2">Belongs to the major facilitator superfamily. Sugar transporter (TC 2.A.1.1) family.</text>
</comment>
<feature type="transmembrane region" description="Helical" evidence="7">
    <location>
        <begin position="140"/>
        <end position="158"/>
    </location>
</feature>
<evidence type="ECO:0000256" key="2">
    <source>
        <dbReference type="ARBA" id="ARBA00010992"/>
    </source>
</evidence>
<dbReference type="InterPro" id="IPR020846">
    <property type="entry name" value="MFS_dom"/>
</dbReference>
<dbReference type="InterPro" id="IPR005829">
    <property type="entry name" value="Sugar_transporter_CS"/>
</dbReference>
<evidence type="ECO:0000313" key="9">
    <source>
        <dbReference type="EMBL" id="CAG8447194.1"/>
    </source>
</evidence>
<feature type="transmembrane region" description="Helical" evidence="7">
    <location>
        <begin position="324"/>
        <end position="342"/>
    </location>
</feature>
<feature type="transmembrane region" description="Helical" evidence="7">
    <location>
        <begin position="83"/>
        <end position="103"/>
    </location>
</feature>
<comment type="caution">
    <text evidence="9">The sequence shown here is derived from an EMBL/GenBank/DDBJ whole genome shotgun (WGS) entry which is preliminary data.</text>
</comment>
<dbReference type="OrthoDB" id="2408783at2759"/>
<evidence type="ECO:0000256" key="4">
    <source>
        <dbReference type="ARBA" id="ARBA00022692"/>
    </source>
</evidence>
<evidence type="ECO:0000259" key="8">
    <source>
        <dbReference type="PROSITE" id="PS50850"/>
    </source>
</evidence>
<name>A0A9N8VDN5_9GLOM</name>
<proteinExistence type="inferred from homology"/>
<evidence type="ECO:0000256" key="5">
    <source>
        <dbReference type="ARBA" id="ARBA00022989"/>
    </source>
</evidence>